<protein>
    <submittedName>
        <fullName evidence="3">Lipopolysaccharide A protein</fullName>
    </submittedName>
</protein>
<proteinExistence type="predicted"/>
<reference evidence="3 4" key="1">
    <citation type="submission" date="2021-02" db="EMBL/GenBank/DDBJ databases">
        <authorList>
            <person name="Park J.-S."/>
        </authorList>
    </citation>
    <scope>NUCLEOTIDE SEQUENCE [LARGE SCALE GENOMIC DNA]</scope>
    <source>
        <strain evidence="3 4">188UL20-2</strain>
    </source>
</reference>
<dbReference type="SMART" id="SM00672">
    <property type="entry name" value="CAP10"/>
    <property type="match status" value="1"/>
</dbReference>
<evidence type="ECO:0000256" key="1">
    <source>
        <dbReference type="ARBA" id="ARBA00022679"/>
    </source>
</evidence>
<organism evidence="3 4">
    <name type="scientific">Vibrio ulleungensis</name>
    <dbReference type="NCBI Taxonomy" id="2807619"/>
    <lineage>
        <taxon>Bacteria</taxon>
        <taxon>Pseudomonadati</taxon>
        <taxon>Pseudomonadota</taxon>
        <taxon>Gammaproteobacteria</taxon>
        <taxon>Vibrionales</taxon>
        <taxon>Vibrionaceae</taxon>
        <taxon>Vibrio</taxon>
    </lineage>
</organism>
<dbReference type="InterPro" id="IPR006598">
    <property type="entry name" value="CAP10"/>
</dbReference>
<feature type="domain" description="Glycosyl transferase CAP10" evidence="2">
    <location>
        <begin position="79"/>
        <end position="299"/>
    </location>
</feature>
<dbReference type="PANTHER" id="PTHR12203">
    <property type="entry name" value="KDEL LYS-ASP-GLU-LEU CONTAINING - RELATED"/>
    <property type="match status" value="1"/>
</dbReference>
<sequence>MKVLYYLNNVSRRLVPRVVYAFRLRQLKKKYLNSEQDIRSRVDYYMKGEEHFACDDSFQKIADFKRRGFSAYFYDLKSYLFYFDKKLRFKKHFGDETHIESLPTFFKARPIAGDNRNSVLLKLDKYRHFKFVDDKRSFGSKHNKAVFRGTVYQKHRIAFMESMFSHPMVDAGQSNPSDEHPEWQQPFMSKEEQLENKFIICLEGNDVATNLKWAMSSNSLVITPPMKFETWFMEGTLVPGIHYVEVNPDFSDLEEKMNYYNEHIDEALTIIDNAHKHVQKFLDDDLEELIGICVVEKYFALSDQLEQ</sequence>
<dbReference type="PANTHER" id="PTHR12203:SF35">
    <property type="entry name" value="PROTEIN O-GLUCOSYLTRANSFERASE 1"/>
    <property type="match status" value="1"/>
</dbReference>
<keyword evidence="1" id="KW-0808">Transferase</keyword>
<accession>A0ABS2HNQ0</accession>
<keyword evidence="4" id="KW-1185">Reference proteome</keyword>
<dbReference type="Proteomes" id="UP000809621">
    <property type="component" value="Unassembled WGS sequence"/>
</dbReference>
<evidence type="ECO:0000259" key="2">
    <source>
        <dbReference type="SMART" id="SM00672"/>
    </source>
</evidence>
<dbReference type="InterPro" id="IPR051091">
    <property type="entry name" value="O-Glucosyltr/Glycosyltrsf_90"/>
</dbReference>
<evidence type="ECO:0000313" key="3">
    <source>
        <dbReference type="EMBL" id="MBM7037679.1"/>
    </source>
</evidence>
<evidence type="ECO:0000313" key="4">
    <source>
        <dbReference type="Proteomes" id="UP000809621"/>
    </source>
</evidence>
<dbReference type="EMBL" id="JAFEUM010000006">
    <property type="protein sequence ID" value="MBM7037679.1"/>
    <property type="molecule type" value="Genomic_DNA"/>
</dbReference>
<comment type="caution">
    <text evidence="3">The sequence shown here is derived from an EMBL/GenBank/DDBJ whole genome shotgun (WGS) entry which is preliminary data.</text>
</comment>
<gene>
    <name evidence="3" type="ORF">JQC93_14805</name>
</gene>
<dbReference type="RefSeq" id="WP_205159191.1">
    <property type="nucleotide sequence ID" value="NZ_JAFEUM010000006.1"/>
</dbReference>
<dbReference type="Pfam" id="PF05686">
    <property type="entry name" value="Glyco_transf_90"/>
    <property type="match status" value="1"/>
</dbReference>
<name>A0ABS2HNQ0_9VIBR</name>